<evidence type="ECO:0000313" key="2">
    <source>
        <dbReference type="EMBL" id="QNO18181.1"/>
    </source>
</evidence>
<dbReference type="RefSeq" id="WP_212507246.1">
    <property type="nucleotide sequence ID" value="NZ_CP060696.1"/>
</dbReference>
<sequence length="330" mass="36776">MKNEYRKMCSQITPDDALEDLTLRQFQIGPVKAHKKHRVWKPLTITAAVLAFAFVFPLTQPGIGYIISNDDTKDMVTTGTHNTFGLAAYAADGKLTVASNGSQVAFGGTCGSKGTAVGFTLQDVFHVAGTNIAQLEVSIDRGELTRYEMVTKKIFDAHMGGMDRFLKSEVQAKGIDEDFTVITSENKDSLTLNFGEVKRMGKHFTMPYEQQYYFGFFIPAEDAAKIAPAASSSDALLDYSYDLKKLWAIDEKTGVRKDKEFFNGATITMKVTYLNGQKETKTLHLKAGNKAFRWTKNWEQKATPFFTYAVPKGQETSKDDSDYVLYADIT</sequence>
<organism evidence="2 3">
    <name type="scientific">Caproicibacterium amylolyticum</name>
    <dbReference type="NCBI Taxonomy" id="2766537"/>
    <lineage>
        <taxon>Bacteria</taxon>
        <taxon>Bacillati</taxon>
        <taxon>Bacillota</taxon>
        <taxon>Clostridia</taxon>
        <taxon>Eubacteriales</taxon>
        <taxon>Oscillospiraceae</taxon>
        <taxon>Caproicibacterium</taxon>
    </lineage>
</organism>
<keyword evidence="3" id="KW-1185">Reference proteome</keyword>
<keyword evidence="1" id="KW-0812">Transmembrane</keyword>
<dbReference type="EMBL" id="CP060696">
    <property type="protein sequence ID" value="QNO18181.1"/>
    <property type="molecule type" value="Genomic_DNA"/>
</dbReference>
<dbReference type="Proteomes" id="UP000516046">
    <property type="component" value="Chromosome"/>
</dbReference>
<keyword evidence="1" id="KW-0472">Membrane</keyword>
<proteinExistence type="predicted"/>
<feature type="transmembrane region" description="Helical" evidence="1">
    <location>
        <begin position="39"/>
        <end position="58"/>
    </location>
</feature>
<gene>
    <name evidence="2" type="ORF">H6X83_00475</name>
</gene>
<dbReference type="AlphaFoldDB" id="A0A7G9WHL9"/>
<name>A0A7G9WHL9_9FIRM</name>
<protein>
    <submittedName>
        <fullName evidence="2">Uncharacterized protein</fullName>
    </submittedName>
</protein>
<reference evidence="2 3" key="1">
    <citation type="submission" date="2020-08" db="EMBL/GenBank/DDBJ databases">
        <authorList>
            <person name="Ren C."/>
            <person name="Gu Y."/>
            <person name="Xu Y."/>
        </authorList>
    </citation>
    <scope>NUCLEOTIDE SEQUENCE [LARGE SCALE GENOMIC DNA]</scope>
    <source>
        <strain evidence="2 3">LBM18003</strain>
    </source>
</reference>
<accession>A0A7G9WHL9</accession>
<evidence type="ECO:0000313" key="3">
    <source>
        <dbReference type="Proteomes" id="UP000516046"/>
    </source>
</evidence>
<keyword evidence="1" id="KW-1133">Transmembrane helix</keyword>
<dbReference type="KEGG" id="caml:H6X83_00475"/>
<evidence type="ECO:0000256" key="1">
    <source>
        <dbReference type="SAM" id="Phobius"/>
    </source>
</evidence>